<evidence type="ECO:0000313" key="13">
    <source>
        <dbReference type="Proteomes" id="UP000094527"/>
    </source>
</evidence>
<dbReference type="GO" id="GO:0005886">
    <property type="term" value="C:plasma membrane"/>
    <property type="evidence" value="ECO:0007669"/>
    <property type="project" value="UniProtKB-SubCell"/>
</dbReference>
<dbReference type="InterPro" id="IPR024079">
    <property type="entry name" value="MetalloPept_cat_dom_sf"/>
</dbReference>
<evidence type="ECO:0000256" key="6">
    <source>
        <dbReference type="ARBA" id="ARBA00022801"/>
    </source>
</evidence>
<dbReference type="EMBL" id="LJIJ01000186">
    <property type="protein sequence ID" value="ODN00793.1"/>
    <property type="molecule type" value="Genomic_DNA"/>
</dbReference>
<feature type="domain" description="Peptidase M13 C-terminal" evidence="10">
    <location>
        <begin position="638"/>
        <end position="847"/>
    </location>
</feature>
<evidence type="ECO:0000256" key="1">
    <source>
        <dbReference type="ARBA" id="ARBA00001947"/>
    </source>
</evidence>
<sequence length="848" mass="95435">MHSFKEIVARLVIVANVLIIVETRARYIYQPGPFVECMQLEIPCGGHSKESCNEYCENDGFASGSCNGHCCFCHARNGMLPQIFQRQHSVGPKPSTPSPFNTFLKLETKQIEVTEPEKVETTNLVTAKIPNKRFASLPGNEIFTKPATNRGVSKNRNVVEAEGNVCLTPACVKTANAILENLDESVSPCDDFYKFTCGNFQKDQPIPDDKGAVTLMGSLTDKLMEQLRTMLDTENNAGKSLSYSADLAKTFYDSCRNSDLVNTRGVSPLHDLLKILGGWPVIEGSKWDFTAWSWQKTVSTFRKSGLITDYLVKVTVVPDLKHPSRRILNIAEPVLAFSREQLRNPGFLNAYNQFQTKVAVLLGAEKAQAQLEMASVLKFEEILANISLPRELARGHPLNFHHPMTVAELQSRFPSVEWLSYINSLLPQDAEVDESQIVNVHAPEQLTVLLNAIDKTDKRVLANYLMWRTSSAVISYLSEEAKQIQHEFLGTVSGQRQRKPRWRECVDIVSTTLGQAVGAMYVRRHFDETSRETAIEMANDIRSAFVDILTTMDWMDVDTKRRALGKAAAMKTNIGYPEQLLNEDILRKLYDGLELSPDNFFGNLLNLTKGSTDFSLRKVKQPVDKADWLPFGKPAIVNAFYQPTQNSIQFPAGILQGHFFNKDRPNFMNYGSIGWVIGHEIVHGFDDQGSHFDLNGEVKDWWNPKTKQLFHDKARCIVNQYGSFSYTDKARNVTIPLNGIVSVGENIADNGGIKQAYKGYQSWVRRNGEEKKLPGLKYTPNQLFWISAANNWCSKVRPQQMVEAIQMGVHSPGEFRVRGTFANMEQFAKDFSCPIGTPMNPPTKCEVW</sequence>
<dbReference type="Pfam" id="PF05649">
    <property type="entry name" value="Peptidase_M13_N"/>
    <property type="match status" value="1"/>
</dbReference>
<feature type="chain" id="PRO_5008905096" evidence="9">
    <location>
        <begin position="26"/>
        <end position="848"/>
    </location>
</feature>
<dbReference type="Gene3D" id="1.10.1380.10">
    <property type="entry name" value="Neutral endopeptidase , domain2"/>
    <property type="match status" value="1"/>
</dbReference>
<keyword evidence="5" id="KW-0479">Metal-binding</keyword>
<dbReference type="GO" id="GO:0016485">
    <property type="term" value="P:protein processing"/>
    <property type="evidence" value="ECO:0007669"/>
    <property type="project" value="TreeGrafter"/>
</dbReference>
<comment type="similarity">
    <text evidence="3">Belongs to the peptidase M13 family.</text>
</comment>
<keyword evidence="4" id="KW-0645">Protease</keyword>
<dbReference type="CDD" id="cd08662">
    <property type="entry name" value="M13"/>
    <property type="match status" value="1"/>
</dbReference>
<evidence type="ECO:0000313" key="12">
    <source>
        <dbReference type="EMBL" id="ODN00793.1"/>
    </source>
</evidence>
<reference evidence="12 13" key="1">
    <citation type="journal article" date="2016" name="Genome Biol. Evol.">
        <title>Gene Family Evolution Reflects Adaptation to Soil Environmental Stressors in the Genome of the Collembolan Orchesella cincta.</title>
        <authorList>
            <person name="Faddeeva-Vakhrusheva A."/>
            <person name="Derks M.F."/>
            <person name="Anvar S.Y."/>
            <person name="Agamennone V."/>
            <person name="Suring W."/>
            <person name="Smit S."/>
            <person name="van Straalen N.M."/>
            <person name="Roelofs D."/>
        </authorList>
    </citation>
    <scope>NUCLEOTIDE SEQUENCE [LARGE SCALE GENOMIC DNA]</scope>
    <source>
        <tissue evidence="12">Mixed pool</tissue>
    </source>
</reference>
<dbReference type="InterPro" id="IPR018497">
    <property type="entry name" value="Peptidase_M13_C"/>
</dbReference>
<dbReference type="InterPro" id="IPR042089">
    <property type="entry name" value="Peptidase_M13_dom_2"/>
</dbReference>
<keyword evidence="6" id="KW-0378">Hydrolase</keyword>
<dbReference type="Pfam" id="PF01431">
    <property type="entry name" value="Peptidase_M13"/>
    <property type="match status" value="1"/>
</dbReference>
<evidence type="ECO:0000259" key="11">
    <source>
        <dbReference type="Pfam" id="PF05649"/>
    </source>
</evidence>
<keyword evidence="13" id="KW-1185">Reference proteome</keyword>
<gene>
    <name evidence="12" type="ORF">Ocin01_05881</name>
</gene>
<dbReference type="PROSITE" id="PS51885">
    <property type="entry name" value="NEPRILYSIN"/>
    <property type="match status" value="1"/>
</dbReference>
<accession>A0A1D2N698</accession>
<evidence type="ECO:0000256" key="7">
    <source>
        <dbReference type="ARBA" id="ARBA00022833"/>
    </source>
</evidence>
<dbReference type="Gene3D" id="3.40.390.10">
    <property type="entry name" value="Collagenase (Catalytic Domain)"/>
    <property type="match status" value="1"/>
</dbReference>
<dbReference type="PRINTS" id="PR00786">
    <property type="entry name" value="NEPRILYSIN"/>
</dbReference>
<dbReference type="Proteomes" id="UP000094527">
    <property type="component" value="Unassembled WGS sequence"/>
</dbReference>
<dbReference type="GO" id="GO:0004222">
    <property type="term" value="F:metalloendopeptidase activity"/>
    <property type="evidence" value="ECO:0007669"/>
    <property type="project" value="InterPro"/>
</dbReference>
<name>A0A1D2N698_ORCCI</name>
<evidence type="ECO:0000256" key="9">
    <source>
        <dbReference type="SAM" id="SignalP"/>
    </source>
</evidence>
<comment type="caution">
    <text evidence="12">The sequence shown here is derived from an EMBL/GenBank/DDBJ whole genome shotgun (WGS) entry which is preliminary data.</text>
</comment>
<evidence type="ECO:0000256" key="3">
    <source>
        <dbReference type="ARBA" id="ARBA00007357"/>
    </source>
</evidence>
<keyword evidence="8" id="KW-0482">Metalloprotease</keyword>
<dbReference type="STRING" id="48709.A0A1D2N698"/>
<keyword evidence="7" id="KW-0862">Zinc</keyword>
<dbReference type="AlphaFoldDB" id="A0A1D2N698"/>
<evidence type="ECO:0000256" key="2">
    <source>
        <dbReference type="ARBA" id="ARBA00004401"/>
    </source>
</evidence>
<evidence type="ECO:0000256" key="8">
    <source>
        <dbReference type="ARBA" id="ARBA00023049"/>
    </source>
</evidence>
<feature type="domain" description="Peptidase M13 N-terminal" evidence="11">
    <location>
        <begin position="188"/>
        <end position="577"/>
    </location>
</feature>
<dbReference type="PANTHER" id="PTHR11733:SF224">
    <property type="entry name" value="NEPRILYSIN-2"/>
    <property type="match status" value="1"/>
</dbReference>
<proteinExistence type="inferred from homology"/>
<dbReference type="PANTHER" id="PTHR11733">
    <property type="entry name" value="ZINC METALLOPROTEASE FAMILY M13 NEPRILYSIN-RELATED"/>
    <property type="match status" value="1"/>
</dbReference>
<feature type="signal peptide" evidence="9">
    <location>
        <begin position="1"/>
        <end position="25"/>
    </location>
</feature>
<dbReference type="SUPFAM" id="SSF55486">
    <property type="entry name" value="Metalloproteases ('zincins'), catalytic domain"/>
    <property type="match status" value="1"/>
</dbReference>
<comment type="cofactor">
    <cofactor evidence="1">
        <name>Zn(2+)</name>
        <dbReference type="ChEBI" id="CHEBI:29105"/>
    </cofactor>
</comment>
<dbReference type="GO" id="GO:0046872">
    <property type="term" value="F:metal ion binding"/>
    <property type="evidence" value="ECO:0007669"/>
    <property type="project" value="UniProtKB-KW"/>
</dbReference>
<dbReference type="OMA" id="WITAANN"/>
<evidence type="ECO:0000256" key="4">
    <source>
        <dbReference type="ARBA" id="ARBA00022670"/>
    </source>
</evidence>
<dbReference type="InterPro" id="IPR000718">
    <property type="entry name" value="Peptidase_M13"/>
</dbReference>
<keyword evidence="9" id="KW-0732">Signal</keyword>
<evidence type="ECO:0000259" key="10">
    <source>
        <dbReference type="Pfam" id="PF01431"/>
    </source>
</evidence>
<protein>
    <submittedName>
        <fullName evidence="12">Membrane metallo-endopeptidase-like 1</fullName>
    </submittedName>
</protein>
<evidence type="ECO:0000256" key="5">
    <source>
        <dbReference type="ARBA" id="ARBA00022723"/>
    </source>
</evidence>
<dbReference type="OrthoDB" id="6475849at2759"/>
<organism evidence="12 13">
    <name type="scientific">Orchesella cincta</name>
    <name type="common">Springtail</name>
    <name type="synonym">Podura cincta</name>
    <dbReference type="NCBI Taxonomy" id="48709"/>
    <lineage>
        <taxon>Eukaryota</taxon>
        <taxon>Metazoa</taxon>
        <taxon>Ecdysozoa</taxon>
        <taxon>Arthropoda</taxon>
        <taxon>Hexapoda</taxon>
        <taxon>Collembola</taxon>
        <taxon>Entomobryomorpha</taxon>
        <taxon>Entomobryoidea</taxon>
        <taxon>Orchesellidae</taxon>
        <taxon>Orchesellinae</taxon>
        <taxon>Orchesella</taxon>
    </lineage>
</organism>
<comment type="subcellular location">
    <subcellularLocation>
        <location evidence="2">Cell membrane</location>
        <topology evidence="2">Single-pass type II membrane protein</topology>
    </subcellularLocation>
</comment>
<dbReference type="InterPro" id="IPR008753">
    <property type="entry name" value="Peptidase_M13_N"/>
</dbReference>